<dbReference type="AlphaFoldDB" id="A0A2U3B6G2"/>
<dbReference type="GO" id="GO:0015562">
    <property type="term" value="F:efflux transmembrane transporter activity"/>
    <property type="evidence" value="ECO:0007669"/>
    <property type="project" value="TreeGrafter"/>
</dbReference>
<dbReference type="Proteomes" id="UP000245362">
    <property type="component" value="Unassembled WGS sequence"/>
</dbReference>
<dbReference type="InterPro" id="IPR058624">
    <property type="entry name" value="MdtA-like_HH"/>
</dbReference>
<organism evidence="6 7">
    <name type="scientific">Vibrio albus</name>
    <dbReference type="NCBI Taxonomy" id="2200953"/>
    <lineage>
        <taxon>Bacteria</taxon>
        <taxon>Pseudomonadati</taxon>
        <taxon>Pseudomonadota</taxon>
        <taxon>Gammaproteobacteria</taxon>
        <taxon>Vibrionales</taxon>
        <taxon>Vibrionaceae</taxon>
        <taxon>Vibrio</taxon>
    </lineage>
</organism>
<feature type="domain" description="Multidrug resistance protein MdtA-like barrel-sandwich hybrid" evidence="4">
    <location>
        <begin position="51"/>
        <end position="183"/>
    </location>
</feature>
<dbReference type="Pfam" id="PF25876">
    <property type="entry name" value="HH_MFP_RND"/>
    <property type="match status" value="1"/>
</dbReference>
<dbReference type="OrthoDB" id="5730196at2"/>
<dbReference type="Gene3D" id="2.40.30.170">
    <property type="match status" value="1"/>
</dbReference>
<feature type="domain" description="CzcB-like C-terminal circularly permuted SH3-like" evidence="5">
    <location>
        <begin position="276"/>
        <end position="328"/>
    </location>
</feature>
<feature type="domain" description="Multidrug resistance protein MdtA-like alpha-helical hairpin" evidence="3">
    <location>
        <begin position="89"/>
        <end position="158"/>
    </location>
</feature>
<dbReference type="InterPro" id="IPR058649">
    <property type="entry name" value="CzcB_C"/>
</dbReference>
<evidence type="ECO:0000259" key="3">
    <source>
        <dbReference type="Pfam" id="PF25876"/>
    </source>
</evidence>
<comment type="caution">
    <text evidence="6">The sequence shown here is derived from an EMBL/GenBank/DDBJ whole genome shotgun (WGS) entry which is preliminary data.</text>
</comment>
<reference evidence="6 7" key="1">
    <citation type="submission" date="2018-05" db="EMBL/GenBank/DDBJ databases">
        <title>Vibrio limimaris sp. nov., isolated from marine sediment.</title>
        <authorList>
            <person name="Li C.-M."/>
        </authorList>
    </citation>
    <scope>NUCLEOTIDE SEQUENCE [LARGE SCALE GENOMIC DNA]</scope>
    <source>
        <strain evidence="6 7">E4404</strain>
    </source>
</reference>
<keyword evidence="7" id="KW-1185">Reference proteome</keyword>
<dbReference type="InterPro" id="IPR058625">
    <property type="entry name" value="MdtA-like_BSH"/>
</dbReference>
<dbReference type="PANTHER" id="PTHR30469">
    <property type="entry name" value="MULTIDRUG RESISTANCE PROTEIN MDTA"/>
    <property type="match status" value="1"/>
</dbReference>
<evidence type="ECO:0000313" key="7">
    <source>
        <dbReference type="Proteomes" id="UP000245362"/>
    </source>
</evidence>
<comment type="similarity">
    <text evidence="1">Belongs to the membrane fusion protein (MFP) (TC 8.A.1) family.</text>
</comment>
<name>A0A2U3B6G2_9VIBR</name>
<gene>
    <name evidence="6" type="ORF">DI392_15070</name>
</gene>
<dbReference type="PANTHER" id="PTHR30469:SF18">
    <property type="entry name" value="RESISTANCE-NODULATION-CELL DIVISION (RND) EFFLUX MEMBRANE FUSION PROTEIN-RELATED"/>
    <property type="match status" value="1"/>
</dbReference>
<keyword evidence="2" id="KW-0732">Signal</keyword>
<dbReference type="GO" id="GO:1990281">
    <property type="term" value="C:efflux pump complex"/>
    <property type="evidence" value="ECO:0007669"/>
    <property type="project" value="TreeGrafter"/>
</dbReference>
<dbReference type="Pfam" id="PF25917">
    <property type="entry name" value="BSH_RND"/>
    <property type="match status" value="1"/>
</dbReference>
<dbReference type="Pfam" id="PF25975">
    <property type="entry name" value="CzcB_C"/>
    <property type="match status" value="1"/>
</dbReference>
<dbReference type="InterPro" id="IPR006143">
    <property type="entry name" value="RND_pump_MFP"/>
</dbReference>
<evidence type="ECO:0000313" key="6">
    <source>
        <dbReference type="EMBL" id="PWI32383.1"/>
    </source>
</evidence>
<protein>
    <submittedName>
        <fullName evidence="6">Efflux RND transporter periplasmic adaptor subunit</fullName>
    </submittedName>
</protein>
<evidence type="ECO:0000256" key="1">
    <source>
        <dbReference type="ARBA" id="ARBA00009477"/>
    </source>
</evidence>
<evidence type="ECO:0000259" key="4">
    <source>
        <dbReference type="Pfam" id="PF25917"/>
    </source>
</evidence>
<dbReference type="EMBL" id="QFWT01000009">
    <property type="protein sequence ID" value="PWI32383.1"/>
    <property type="molecule type" value="Genomic_DNA"/>
</dbReference>
<dbReference type="NCBIfam" id="TIGR01730">
    <property type="entry name" value="RND_mfp"/>
    <property type="match status" value="1"/>
</dbReference>
<dbReference type="Gene3D" id="2.40.50.100">
    <property type="match status" value="1"/>
</dbReference>
<accession>A0A2U3B6G2</accession>
<evidence type="ECO:0000259" key="5">
    <source>
        <dbReference type="Pfam" id="PF25975"/>
    </source>
</evidence>
<dbReference type="Gene3D" id="1.10.287.470">
    <property type="entry name" value="Helix hairpin bin"/>
    <property type="match status" value="1"/>
</dbReference>
<feature type="signal peptide" evidence="2">
    <location>
        <begin position="1"/>
        <end position="19"/>
    </location>
</feature>
<dbReference type="SUPFAM" id="SSF111369">
    <property type="entry name" value="HlyD-like secretion proteins"/>
    <property type="match status" value="1"/>
</dbReference>
<proteinExistence type="inferred from homology"/>
<dbReference type="Gene3D" id="2.40.420.20">
    <property type="match status" value="1"/>
</dbReference>
<evidence type="ECO:0000256" key="2">
    <source>
        <dbReference type="SAM" id="SignalP"/>
    </source>
</evidence>
<dbReference type="RefSeq" id="WP_109320523.1">
    <property type="nucleotide sequence ID" value="NZ_QFWT01000009.1"/>
</dbReference>
<feature type="chain" id="PRO_5015527369" evidence="2">
    <location>
        <begin position="20"/>
        <end position="342"/>
    </location>
</feature>
<sequence>MRKFLVFLFFCIPSWFSSAADSQVAVFDVTAQTVPEWLVLDAQVEPIDKGSVAAQTSGRVSAIGVDVNDVVPEGHLLIQITNTSQTAGLDQAKAALKAAEARVSYAESQRKRLADLFKKGSVAKRDYDAALTESRAASSALKQAKAGVVQARENLGYTRITAPYAGIVSERMVSLGETVNPGQVLLAGYSFERMRVVASLPIRYASELQESTPLKVTFPDGQSLTLTEHELFQFTSPGSHSFVLRADLPEQDSPVWKNGIWVKLAMPLEEKAKLLIPETTLLRQNELSAVYIQEQDHFILRQVRLGRAHDGYVEILSGLKVGDKIATDAYAVLSSQGGLYAK</sequence>